<dbReference type="Proteomes" id="UP000533080">
    <property type="component" value="Unassembled WGS sequence"/>
</dbReference>
<evidence type="ECO:0008006" key="3">
    <source>
        <dbReference type="Google" id="ProtNLM"/>
    </source>
</evidence>
<proteinExistence type="predicted"/>
<dbReference type="AlphaFoldDB" id="A0A7Y4INI5"/>
<dbReference type="EMBL" id="JABFNT010000132">
    <property type="protein sequence ID" value="NOJ82537.1"/>
    <property type="molecule type" value="Genomic_DNA"/>
</dbReference>
<evidence type="ECO:0000313" key="1">
    <source>
        <dbReference type="EMBL" id="NOJ82537.1"/>
    </source>
</evidence>
<dbReference type="Gene3D" id="3.40.30.10">
    <property type="entry name" value="Glutaredoxin"/>
    <property type="match status" value="1"/>
</dbReference>
<accession>A0A7Y4INI5</accession>
<gene>
    <name evidence="1" type="ORF">HNV28_30155</name>
</gene>
<protein>
    <recommendedName>
        <fullName evidence="3">Thioredoxin domain-containing protein</fullName>
    </recommendedName>
</protein>
<name>A0A7Y4INI5_MYXXA</name>
<dbReference type="InterPro" id="IPR036249">
    <property type="entry name" value="Thioredoxin-like_sf"/>
</dbReference>
<evidence type="ECO:0000313" key="2">
    <source>
        <dbReference type="Proteomes" id="UP000533080"/>
    </source>
</evidence>
<organism evidence="1 2">
    <name type="scientific">Myxococcus xanthus</name>
    <dbReference type="NCBI Taxonomy" id="34"/>
    <lineage>
        <taxon>Bacteria</taxon>
        <taxon>Pseudomonadati</taxon>
        <taxon>Myxococcota</taxon>
        <taxon>Myxococcia</taxon>
        <taxon>Myxococcales</taxon>
        <taxon>Cystobacterineae</taxon>
        <taxon>Myxococcaceae</taxon>
        <taxon>Myxococcus</taxon>
    </lineage>
</organism>
<sequence>MRPELVKGMSRVCDNLVHRGPLMKAWIAGALSISLAAGSALGAAPAPEPVDATLRTSAGKEVRLSKWRGKPVILFYEDKDSTKLNSTLKKELFARGQERGILDAAWVLAVANLQNFDFFPARQIALSFVRDEEKKVGVPILVDMDGALGKAPWKLPLKTSNIVLLDAEGTLVYRHSGRMKPDELTTFFAVLSRLVGVDLNSPAPSEPSP</sequence>
<reference evidence="1 2" key="1">
    <citation type="submission" date="2020-05" db="EMBL/GenBank/DDBJ databases">
        <authorList>
            <person name="Whitworth D."/>
        </authorList>
    </citation>
    <scope>NUCLEOTIDE SEQUENCE [LARGE SCALE GENOMIC DNA]</scope>
    <source>
        <strain evidence="1 2">AM005</strain>
    </source>
</reference>
<dbReference type="SUPFAM" id="SSF52833">
    <property type="entry name" value="Thioredoxin-like"/>
    <property type="match status" value="1"/>
</dbReference>
<comment type="caution">
    <text evidence="1">The sequence shown here is derived from an EMBL/GenBank/DDBJ whole genome shotgun (WGS) entry which is preliminary data.</text>
</comment>